<dbReference type="GO" id="GO:0003964">
    <property type="term" value="F:RNA-directed DNA polymerase activity"/>
    <property type="evidence" value="ECO:0007669"/>
    <property type="project" value="UniProtKB-KW"/>
</dbReference>
<protein>
    <submittedName>
        <fullName evidence="2">Reverse transcriptase</fullName>
    </submittedName>
</protein>
<feature type="domain" description="Reverse transcriptase" evidence="1">
    <location>
        <begin position="49"/>
        <end position="137"/>
    </location>
</feature>
<dbReference type="InterPro" id="IPR043502">
    <property type="entry name" value="DNA/RNA_pol_sf"/>
</dbReference>
<evidence type="ECO:0000313" key="3">
    <source>
        <dbReference type="Proteomes" id="UP000325315"/>
    </source>
</evidence>
<dbReference type="Proteomes" id="UP000325315">
    <property type="component" value="Unassembled WGS sequence"/>
</dbReference>
<comment type="caution">
    <text evidence="2">The sequence shown here is derived from an EMBL/GenBank/DDBJ whole genome shotgun (WGS) entry which is preliminary data.</text>
</comment>
<reference evidence="2" key="1">
    <citation type="submission" date="2019-08" db="EMBL/GenBank/DDBJ databases">
        <authorList>
            <person name="Liu F."/>
        </authorList>
    </citation>
    <scope>NUCLEOTIDE SEQUENCE [LARGE SCALE GENOMIC DNA]</scope>
    <source>
        <strain evidence="2">PA1801</strain>
        <tissue evidence="2">Leaf</tissue>
    </source>
</reference>
<dbReference type="SUPFAM" id="SSF56672">
    <property type="entry name" value="DNA/RNA polymerases"/>
    <property type="match status" value="1"/>
</dbReference>
<sequence>MGPPKAPGTDGKDVATFCLRILNDGNDFDSINLMDIVLIPKILNPTSLVNFRPISLCTVIYKIVVKTIANRLQEVTVRCIDSAQSAFIFGRLIYDNVLLAYEILHTFRQKRTRKKGYMAVKLDMRKAYDRVEWGFLHEVML</sequence>
<dbReference type="EMBL" id="SMMG02000001">
    <property type="protein sequence ID" value="KAA3487457.1"/>
    <property type="molecule type" value="Genomic_DNA"/>
</dbReference>
<dbReference type="Pfam" id="PF00078">
    <property type="entry name" value="RVT_1"/>
    <property type="match status" value="1"/>
</dbReference>
<evidence type="ECO:0000313" key="2">
    <source>
        <dbReference type="EMBL" id="KAA3487457.1"/>
    </source>
</evidence>
<dbReference type="AlphaFoldDB" id="A0A5B6X3J4"/>
<keyword evidence="3" id="KW-1185">Reference proteome</keyword>
<evidence type="ECO:0000259" key="1">
    <source>
        <dbReference type="Pfam" id="PF00078"/>
    </source>
</evidence>
<dbReference type="OrthoDB" id="997823at2759"/>
<accession>A0A5B6X3J4</accession>
<gene>
    <name evidence="2" type="ORF">EPI10_031280</name>
</gene>
<dbReference type="InterPro" id="IPR000477">
    <property type="entry name" value="RT_dom"/>
</dbReference>
<keyword evidence="2" id="KW-0695">RNA-directed DNA polymerase</keyword>
<name>A0A5B6X3J4_9ROSI</name>
<keyword evidence="2" id="KW-0548">Nucleotidyltransferase</keyword>
<proteinExistence type="predicted"/>
<dbReference type="PANTHER" id="PTHR19446">
    <property type="entry name" value="REVERSE TRANSCRIPTASES"/>
    <property type="match status" value="1"/>
</dbReference>
<keyword evidence="2" id="KW-0808">Transferase</keyword>
<organism evidence="2 3">
    <name type="scientific">Gossypium australe</name>
    <dbReference type="NCBI Taxonomy" id="47621"/>
    <lineage>
        <taxon>Eukaryota</taxon>
        <taxon>Viridiplantae</taxon>
        <taxon>Streptophyta</taxon>
        <taxon>Embryophyta</taxon>
        <taxon>Tracheophyta</taxon>
        <taxon>Spermatophyta</taxon>
        <taxon>Magnoliopsida</taxon>
        <taxon>eudicotyledons</taxon>
        <taxon>Gunneridae</taxon>
        <taxon>Pentapetalae</taxon>
        <taxon>rosids</taxon>
        <taxon>malvids</taxon>
        <taxon>Malvales</taxon>
        <taxon>Malvaceae</taxon>
        <taxon>Malvoideae</taxon>
        <taxon>Gossypium</taxon>
    </lineage>
</organism>